<dbReference type="RefSeq" id="WP_176334224.1">
    <property type="nucleotide sequence ID" value="NZ_BAAAEF010000015.1"/>
</dbReference>
<accession>A0A859CSU7</accession>
<organism evidence="2 3">
    <name type="scientific">Marinomonas primoryensis</name>
    <dbReference type="NCBI Taxonomy" id="178399"/>
    <lineage>
        <taxon>Bacteria</taxon>
        <taxon>Pseudomonadati</taxon>
        <taxon>Pseudomonadota</taxon>
        <taxon>Gammaproteobacteria</taxon>
        <taxon>Oceanospirillales</taxon>
        <taxon>Oceanospirillaceae</taxon>
        <taxon>Marinomonas</taxon>
    </lineage>
</organism>
<feature type="domain" description="DUF4872" evidence="1">
    <location>
        <begin position="13"/>
        <end position="89"/>
    </location>
</feature>
<dbReference type="AlphaFoldDB" id="A0A859CSU7"/>
<gene>
    <name evidence="2" type="ORF">MP3633_0359</name>
</gene>
<dbReference type="Proteomes" id="UP000509371">
    <property type="component" value="Chromosome"/>
</dbReference>
<dbReference type="EMBL" id="CP054301">
    <property type="protein sequence ID" value="QKK79097.1"/>
    <property type="molecule type" value="Genomic_DNA"/>
</dbReference>
<evidence type="ECO:0000259" key="1">
    <source>
        <dbReference type="Pfam" id="PF16169"/>
    </source>
</evidence>
<dbReference type="KEGG" id="mpri:MP3633_0359"/>
<dbReference type="Pfam" id="PF16169">
    <property type="entry name" value="DUF4872"/>
    <property type="match status" value="1"/>
</dbReference>
<dbReference type="InterPro" id="IPR032369">
    <property type="entry name" value="DUF4872"/>
</dbReference>
<reference evidence="2 3" key="1">
    <citation type="submission" date="2020-06" db="EMBL/GenBank/DDBJ databases">
        <authorList>
            <person name="Voronona O.L."/>
            <person name="Aksenova E.I."/>
            <person name="Kunda M.S."/>
            <person name="Semenov A.N."/>
            <person name="Ryzhova N."/>
        </authorList>
    </citation>
    <scope>NUCLEOTIDE SEQUENCE [LARGE SCALE GENOMIC DNA]</scope>
    <source>
        <strain evidence="2 3">MPKMM3633</strain>
    </source>
</reference>
<sequence length="93" mass="10496">MGSPSQVPPNSIAIFRNMYRDFLKEAYELTKLAPISDAYEQFVEIAELWTDVASLLDRAGKHNDECLVNKASDILVELSSKEYLAMKTLEKIA</sequence>
<evidence type="ECO:0000313" key="2">
    <source>
        <dbReference type="EMBL" id="QKK79097.1"/>
    </source>
</evidence>
<proteinExistence type="predicted"/>
<name>A0A859CSU7_9GAMM</name>
<evidence type="ECO:0000313" key="3">
    <source>
        <dbReference type="Proteomes" id="UP000509371"/>
    </source>
</evidence>
<protein>
    <recommendedName>
        <fullName evidence="1">DUF4872 domain-containing protein</fullName>
    </recommendedName>
</protein>